<dbReference type="Proteomes" id="UP001501508">
    <property type="component" value="Unassembled WGS sequence"/>
</dbReference>
<dbReference type="InterPro" id="IPR006260">
    <property type="entry name" value="TonB/TolA_C"/>
</dbReference>
<protein>
    <submittedName>
        <fullName evidence="12">Energy transducer TonB</fullName>
    </submittedName>
</protein>
<keyword evidence="3" id="KW-0813">Transport</keyword>
<dbReference type="InterPro" id="IPR051045">
    <property type="entry name" value="TonB-dependent_transducer"/>
</dbReference>
<dbReference type="NCBIfam" id="TIGR01352">
    <property type="entry name" value="tonB_Cterm"/>
    <property type="match status" value="1"/>
</dbReference>
<dbReference type="Pfam" id="PF03544">
    <property type="entry name" value="TonB_C"/>
    <property type="match status" value="1"/>
</dbReference>
<sequence>MKRLSDQGIESLRRLLSDAHTDLSLLPELLDHLACEAEEKMWEGDTVTHALQAVSKEVTPALVHALNQEHQNLLAMNTSLDEIVFEGRNKMYGAYALRVGYARNVQKGLVAGILLFCLLAYLPRFMSRFAQEKKDDIFVAGEFTTINTETRKEPEIVLPPPAEKAPVQKQIRFLPPEVVTNPVEESPPPAIEDLQKAQISSRDVEGENLEDVILPPAEFASKGKGEAIGAETTVDNHTFIAAEQQPEFEGGQAALSKFLSKHIKYPPAAVRAGIQGRVFMQFTVMPDGRIAEVSVVKGIGFGCDEEATRVVKLMPPWRAGKQAGKPVRVRFTLPVNFALEQ</sequence>
<feature type="transmembrane region" description="Helical" evidence="10">
    <location>
        <begin position="108"/>
        <end position="126"/>
    </location>
</feature>
<dbReference type="SUPFAM" id="SSF74653">
    <property type="entry name" value="TolA/TonB C-terminal domain"/>
    <property type="match status" value="1"/>
</dbReference>
<keyword evidence="9 10" id="KW-0472">Membrane</keyword>
<comment type="caution">
    <text evidence="12">The sequence shown here is derived from an EMBL/GenBank/DDBJ whole genome shotgun (WGS) entry which is preliminary data.</text>
</comment>
<comment type="subcellular location">
    <subcellularLocation>
        <location evidence="1">Cell inner membrane</location>
        <topology evidence="1">Single-pass membrane protein</topology>
        <orientation evidence="1">Periplasmic side</orientation>
    </subcellularLocation>
</comment>
<evidence type="ECO:0000256" key="1">
    <source>
        <dbReference type="ARBA" id="ARBA00004383"/>
    </source>
</evidence>
<organism evidence="12 13">
    <name type="scientific">Ravibacter arvi</name>
    <dbReference type="NCBI Taxonomy" id="2051041"/>
    <lineage>
        <taxon>Bacteria</taxon>
        <taxon>Pseudomonadati</taxon>
        <taxon>Bacteroidota</taxon>
        <taxon>Cytophagia</taxon>
        <taxon>Cytophagales</taxon>
        <taxon>Spirosomataceae</taxon>
        <taxon>Ravibacter</taxon>
    </lineage>
</organism>
<evidence type="ECO:0000256" key="2">
    <source>
        <dbReference type="ARBA" id="ARBA00006555"/>
    </source>
</evidence>
<evidence type="ECO:0000256" key="3">
    <source>
        <dbReference type="ARBA" id="ARBA00022448"/>
    </source>
</evidence>
<feature type="domain" description="TonB C-terminal" evidence="11">
    <location>
        <begin position="250"/>
        <end position="341"/>
    </location>
</feature>
<keyword evidence="8 10" id="KW-1133">Transmembrane helix</keyword>
<dbReference type="PROSITE" id="PS52015">
    <property type="entry name" value="TONB_CTD"/>
    <property type="match status" value="1"/>
</dbReference>
<evidence type="ECO:0000256" key="7">
    <source>
        <dbReference type="ARBA" id="ARBA00022927"/>
    </source>
</evidence>
<evidence type="ECO:0000256" key="10">
    <source>
        <dbReference type="SAM" id="Phobius"/>
    </source>
</evidence>
<keyword evidence="5" id="KW-0997">Cell inner membrane</keyword>
<evidence type="ECO:0000313" key="12">
    <source>
        <dbReference type="EMBL" id="GAA4438752.1"/>
    </source>
</evidence>
<reference evidence="13" key="1">
    <citation type="journal article" date="2019" name="Int. J. Syst. Evol. Microbiol.">
        <title>The Global Catalogue of Microorganisms (GCM) 10K type strain sequencing project: providing services to taxonomists for standard genome sequencing and annotation.</title>
        <authorList>
            <consortium name="The Broad Institute Genomics Platform"/>
            <consortium name="The Broad Institute Genome Sequencing Center for Infectious Disease"/>
            <person name="Wu L."/>
            <person name="Ma J."/>
        </authorList>
    </citation>
    <scope>NUCLEOTIDE SEQUENCE [LARGE SCALE GENOMIC DNA]</scope>
    <source>
        <strain evidence="13">JCM 31920</strain>
    </source>
</reference>
<keyword evidence="4" id="KW-1003">Cell membrane</keyword>
<evidence type="ECO:0000256" key="6">
    <source>
        <dbReference type="ARBA" id="ARBA00022692"/>
    </source>
</evidence>
<dbReference type="PANTHER" id="PTHR33446">
    <property type="entry name" value="PROTEIN TONB-RELATED"/>
    <property type="match status" value="1"/>
</dbReference>
<evidence type="ECO:0000256" key="9">
    <source>
        <dbReference type="ARBA" id="ARBA00023136"/>
    </source>
</evidence>
<proteinExistence type="inferred from homology"/>
<dbReference type="EMBL" id="BAABEY010000020">
    <property type="protein sequence ID" value="GAA4438752.1"/>
    <property type="molecule type" value="Genomic_DNA"/>
</dbReference>
<dbReference type="InterPro" id="IPR037682">
    <property type="entry name" value="TonB_C"/>
</dbReference>
<evidence type="ECO:0000256" key="5">
    <source>
        <dbReference type="ARBA" id="ARBA00022519"/>
    </source>
</evidence>
<name>A0ABP8LYD0_9BACT</name>
<dbReference type="PANTHER" id="PTHR33446:SF2">
    <property type="entry name" value="PROTEIN TONB"/>
    <property type="match status" value="1"/>
</dbReference>
<evidence type="ECO:0000259" key="11">
    <source>
        <dbReference type="PROSITE" id="PS52015"/>
    </source>
</evidence>
<dbReference type="RefSeq" id="WP_345028433.1">
    <property type="nucleotide sequence ID" value="NZ_BAABEY010000020.1"/>
</dbReference>
<comment type="similarity">
    <text evidence="2">Belongs to the TonB family.</text>
</comment>
<gene>
    <name evidence="12" type="ORF">GCM10023091_19740</name>
</gene>
<keyword evidence="7" id="KW-0653">Protein transport</keyword>
<keyword evidence="6 10" id="KW-0812">Transmembrane</keyword>
<evidence type="ECO:0000313" key="13">
    <source>
        <dbReference type="Proteomes" id="UP001501508"/>
    </source>
</evidence>
<dbReference type="Gene3D" id="3.30.1150.10">
    <property type="match status" value="1"/>
</dbReference>
<evidence type="ECO:0000256" key="4">
    <source>
        <dbReference type="ARBA" id="ARBA00022475"/>
    </source>
</evidence>
<keyword evidence="13" id="KW-1185">Reference proteome</keyword>
<accession>A0ABP8LYD0</accession>
<evidence type="ECO:0000256" key="8">
    <source>
        <dbReference type="ARBA" id="ARBA00022989"/>
    </source>
</evidence>